<evidence type="ECO:0000313" key="3">
    <source>
        <dbReference type="EMBL" id="OXA47989.1"/>
    </source>
</evidence>
<feature type="signal peptide" evidence="1">
    <location>
        <begin position="1"/>
        <end position="25"/>
    </location>
</feature>
<dbReference type="AlphaFoldDB" id="A0A226DRZ5"/>
<dbReference type="Gene3D" id="3.40.190.10">
    <property type="entry name" value="Periplasmic binding protein-like II"/>
    <property type="match status" value="1"/>
</dbReference>
<organism evidence="3 4">
    <name type="scientific">Folsomia candida</name>
    <name type="common">Springtail</name>
    <dbReference type="NCBI Taxonomy" id="158441"/>
    <lineage>
        <taxon>Eukaryota</taxon>
        <taxon>Metazoa</taxon>
        <taxon>Ecdysozoa</taxon>
        <taxon>Arthropoda</taxon>
        <taxon>Hexapoda</taxon>
        <taxon>Collembola</taxon>
        <taxon>Entomobryomorpha</taxon>
        <taxon>Isotomoidea</taxon>
        <taxon>Isotomidae</taxon>
        <taxon>Proisotominae</taxon>
        <taxon>Folsomia</taxon>
    </lineage>
</organism>
<accession>A0A226DRZ5</accession>
<dbReference type="Pfam" id="PF01683">
    <property type="entry name" value="EB"/>
    <property type="match status" value="1"/>
</dbReference>
<feature type="chain" id="PRO_5012307888" description="EB domain-containing protein" evidence="1">
    <location>
        <begin position="26"/>
        <end position="210"/>
    </location>
</feature>
<dbReference type="Proteomes" id="UP000198287">
    <property type="component" value="Unassembled WGS sequence"/>
</dbReference>
<sequence length="210" mass="23354">MATSRLFSLIFCAGVVLLSFRQVATEEIQYGGKCLPSNTCIDKNSTCRNGSCSCSEGFYYCWWNWPPQCVEYTKIQRIVTMEDHPWVIVNRTCLKSPDITALSCRHTTCYTGLLIDLLHVIDTQYSNMDNCTILGIETFGKPTNAGRSLTKNDTADVVGRGEADLALVTPGNGNTTNYKKFQPDAAFYALSLGFPKGSEFPDGYNFLFNL</sequence>
<proteinExistence type="predicted"/>
<keyword evidence="4" id="KW-1185">Reference proteome</keyword>
<gene>
    <name evidence="3" type="ORF">Fcan01_17319</name>
</gene>
<evidence type="ECO:0000256" key="1">
    <source>
        <dbReference type="SAM" id="SignalP"/>
    </source>
</evidence>
<reference evidence="3 4" key="1">
    <citation type="submission" date="2015-12" db="EMBL/GenBank/DDBJ databases">
        <title>The genome of Folsomia candida.</title>
        <authorList>
            <person name="Faddeeva A."/>
            <person name="Derks M.F."/>
            <person name="Anvar Y."/>
            <person name="Smit S."/>
            <person name="Van Straalen N."/>
            <person name="Roelofs D."/>
        </authorList>
    </citation>
    <scope>NUCLEOTIDE SEQUENCE [LARGE SCALE GENOMIC DNA]</scope>
    <source>
        <strain evidence="3 4">VU population</strain>
        <tissue evidence="3">Whole body</tissue>
    </source>
</reference>
<feature type="domain" description="EB" evidence="2">
    <location>
        <begin position="26"/>
        <end position="58"/>
    </location>
</feature>
<dbReference type="EMBL" id="LNIX01000012">
    <property type="protein sequence ID" value="OXA47989.1"/>
    <property type="molecule type" value="Genomic_DNA"/>
</dbReference>
<protein>
    <recommendedName>
        <fullName evidence="2">EB domain-containing protein</fullName>
    </recommendedName>
</protein>
<comment type="caution">
    <text evidence="3">The sequence shown here is derived from an EMBL/GenBank/DDBJ whole genome shotgun (WGS) entry which is preliminary data.</text>
</comment>
<dbReference type="OrthoDB" id="5984008at2759"/>
<evidence type="ECO:0000313" key="4">
    <source>
        <dbReference type="Proteomes" id="UP000198287"/>
    </source>
</evidence>
<dbReference type="InterPro" id="IPR006149">
    <property type="entry name" value="EB_dom"/>
</dbReference>
<name>A0A226DRZ5_FOLCA</name>
<evidence type="ECO:0000259" key="2">
    <source>
        <dbReference type="Pfam" id="PF01683"/>
    </source>
</evidence>
<keyword evidence="1" id="KW-0732">Signal</keyword>